<accession>A0AAD7TPS2</accession>
<keyword evidence="3" id="KW-1185">Reference proteome</keyword>
<dbReference type="Proteomes" id="UP001215151">
    <property type="component" value="Unassembled WGS sequence"/>
</dbReference>
<reference evidence="2" key="1">
    <citation type="submission" date="2022-11" db="EMBL/GenBank/DDBJ databases">
        <title>Genome Sequence of Cubamyces cubensis.</title>
        <authorList>
            <person name="Buettner E."/>
        </authorList>
    </citation>
    <scope>NUCLEOTIDE SEQUENCE</scope>
    <source>
        <strain evidence="2">MPL-01</strain>
    </source>
</reference>
<evidence type="ECO:0000256" key="1">
    <source>
        <dbReference type="SAM" id="MobiDB-lite"/>
    </source>
</evidence>
<proteinExistence type="predicted"/>
<evidence type="ECO:0000313" key="2">
    <source>
        <dbReference type="EMBL" id="KAJ8473520.1"/>
    </source>
</evidence>
<protein>
    <submittedName>
        <fullName evidence="2">Uncharacterized protein</fullName>
    </submittedName>
</protein>
<sequence>MFKSDVSPFTLILEIASFKFYRKISISSSPAAEALHNSHLGHDVFHLTTSDAMPCCTVFICDRVEFSAVESVNENQTTNWEPAQVSVTEITNNRRWLMVVLQRERIPVVWRVLTDGWTLACDESEMTCIQRPTASAMTQGVEKLRFSTRRDFWTFTAHLMHGRVLGHRETSWTQAGSGRSSDGGSNSGSS</sequence>
<gene>
    <name evidence="2" type="ORF">ONZ51_g7825</name>
</gene>
<feature type="region of interest" description="Disordered" evidence="1">
    <location>
        <begin position="170"/>
        <end position="190"/>
    </location>
</feature>
<comment type="caution">
    <text evidence="2">The sequence shown here is derived from an EMBL/GenBank/DDBJ whole genome shotgun (WGS) entry which is preliminary data.</text>
</comment>
<dbReference type="EMBL" id="JAPEVG010000220">
    <property type="protein sequence ID" value="KAJ8473520.1"/>
    <property type="molecule type" value="Genomic_DNA"/>
</dbReference>
<feature type="compositionally biased region" description="Low complexity" evidence="1">
    <location>
        <begin position="176"/>
        <end position="190"/>
    </location>
</feature>
<evidence type="ECO:0000313" key="3">
    <source>
        <dbReference type="Proteomes" id="UP001215151"/>
    </source>
</evidence>
<name>A0AAD7TPS2_9APHY</name>
<dbReference type="AlphaFoldDB" id="A0AAD7TPS2"/>
<organism evidence="2 3">
    <name type="scientific">Trametes cubensis</name>
    <dbReference type="NCBI Taxonomy" id="1111947"/>
    <lineage>
        <taxon>Eukaryota</taxon>
        <taxon>Fungi</taxon>
        <taxon>Dikarya</taxon>
        <taxon>Basidiomycota</taxon>
        <taxon>Agaricomycotina</taxon>
        <taxon>Agaricomycetes</taxon>
        <taxon>Polyporales</taxon>
        <taxon>Polyporaceae</taxon>
        <taxon>Trametes</taxon>
    </lineage>
</organism>